<organism evidence="2 3">
    <name type="scientific">Flavobacterium potami</name>
    <dbReference type="NCBI Taxonomy" id="2872310"/>
    <lineage>
        <taxon>Bacteria</taxon>
        <taxon>Pseudomonadati</taxon>
        <taxon>Bacteroidota</taxon>
        <taxon>Flavobacteriia</taxon>
        <taxon>Flavobacteriales</taxon>
        <taxon>Flavobacteriaceae</taxon>
        <taxon>Flavobacterium</taxon>
    </lineage>
</organism>
<dbReference type="Proteomes" id="UP001139366">
    <property type="component" value="Unassembled WGS sequence"/>
</dbReference>
<protein>
    <submittedName>
        <fullName evidence="2">Uncharacterized protein</fullName>
    </submittedName>
</protein>
<gene>
    <name evidence="2" type="ORF">K6T82_11455</name>
</gene>
<feature type="region of interest" description="Disordered" evidence="1">
    <location>
        <begin position="1"/>
        <end position="83"/>
    </location>
</feature>
<name>A0A9X1HAY7_9FLAO</name>
<evidence type="ECO:0000256" key="1">
    <source>
        <dbReference type="SAM" id="MobiDB-lite"/>
    </source>
</evidence>
<accession>A0A9X1HAY7</accession>
<dbReference type="RefSeq" id="WP_223706011.1">
    <property type="nucleotide sequence ID" value="NZ_JAINUY010000003.1"/>
</dbReference>
<comment type="caution">
    <text evidence="2">The sequence shown here is derived from an EMBL/GenBank/DDBJ whole genome shotgun (WGS) entry which is preliminary data.</text>
</comment>
<evidence type="ECO:0000313" key="2">
    <source>
        <dbReference type="EMBL" id="MBZ4035385.1"/>
    </source>
</evidence>
<sequence length="83" mass="9964">MNLDKRENYHQDDRYFQDDETRYEDDTNDIVRLADHPISDNAEPDYANDFVEDDAKEFDEDEEKFNRKGFDEDPAGTDPNRNR</sequence>
<reference evidence="2 3" key="1">
    <citation type="journal article" date="2023" name="Antonie Van Leeuwenhoek">
        <title>Flavobacterium potami sp. nov., a multi-metal resistance genes harbouring bacterium isolated from shallow river silt.</title>
        <authorList>
            <person name="Li S."/>
            <person name="Mao S."/>
            <person name="Mu W."/>
            <person name="Guo B."/>
            <person name="Li C."/>
            <person name="Zhu Q."/>
            <person name="Hou X."/>
            <person name="Zhao Y."/>
            <person name="Wei S."/>
            <person name="Liu H."/>
            <person name="Liu A."/>
        </authorList>
    </citation>
    <scope>NUCLEOTIDE SEQUENCE [LARGE SCALE GENOMIC DNA]</scope>
    <source>
        <strain evidence="2 3">17A</strain>
    </source>
</reference>
<dbReference type="AlphaFoldDB" id="A0A9X1HAY7"/>
<evidence type="ECO:0000313" key="3">
    <source>
        <dbReference type="Proteomes" id="UP001139366"/>
    </source>
</evidence>
<proteinExistence type="predicted"/>
<feature type="compositionally biased region" description="Acidic residues" evidence="1">
    <location>
        <begin position="50"/>
        <end position="63"/>
    </location>
</feature>
<feature type="compositionally biased region" description="Basic and acidic residues" evidence="1">
    <location>
        <begin position="1"/>
        <end position="20"/>
    </location>
</feature>
<dbReference type="EMBL" id="JAINUY010000003">
    <property type="protein sequence ID" value="MBZ4035385.1"/>
    <property type="molecule type" value="Genomic_DNA"/>
</dbReference>
<keyword evidence="3" id="KW-1185">Reference proteome</keyword>